<dbReference type="PROSITE" id="PS50127">
    <property type="entry name" value="UBC_2"/>
    <property type="match status" value="1"/>
</dbReference>
<feature type="domain" description="UBC core" evidence="3">
    <location>
        <begin position="1"/>
        <end position="133"/>
    </location>
</feature>
<dbReference type="CDD" id="cd23837">
    <property type="entry name" value="UBCc_UBE2O"/>
    <property type="match status" value="1"/>
</dbReference>
<proteinExistence type="predicted"/>
<keyword evidence="2" id="KW-0833">Ubl conjugation pathway</keyword>
<gene>
    <name evidence="4" type="ORF">DILT_LOCUS8956</name>
</gene>
<evidence type="ECO:0000256" key="2">
    <source>
        <dbReference type="ARBA" id="ARBA00022786"/>
    </source>
</evidence>
<sequence length="157" mass="17807">MDLFSVMIVGPSGTPYEGGLFFFDIRLTPEYPNQPPEVHYHSLTPERINPNLYVEGRVCLSLLGTWKGHSTENWSSDFSNLLQVLVSLQGLILNAEPFFNEAGYDAVREKSESHGLSRAYNEGVVANLLQSMVQLLRRPIPAFREEIVAHFREVLDR</sequence>
<dbReference type="GO" id="GO:0061631">
    <property type="term" value="F:ubiquitin conjugating enzyme activity"/>
    <property type="evidence" value="ECO:0007669"/>
    <property type="project" value="TreeGrafter"/>
</dbReference>
<dbReference type="AlphaFoldDB" id="A0A3P7L6L5"/>
<dbReference type="SUPFAM" id="SSF54495">
    <property type="entry name" value="UBC-like"/>
    <property type="match status" value="1"/>
</dbReference>
<dbReference type="SMART" id="SM00212">
    <property type="entry name" value="UBCc"/>
    <property type="match status" value="1"/>
</dbReference>
<name>A0A3P7L6L5_DIBLA</name>
<evidence type="ECO:0000313" key="4">
    <source>
        <dbReference type="EMBL" id="VDN13125.1"/>
    </source>
</evidence>
<dbReference type="Gene3D" id="3.10.110.10">
    <property type="entry name" value="Ubiquitin Conjugating Enzyme"/>
    <property type="match status" value="1"/>
</dbReference>
<dbReference type="OrthoDB" id="47801at2759"/>
<protein>
    <recommendedName>
        <fullName evidence="3">UBC core domain-containing protein</fullName>
    </recommendedName>
</protein>
<evidence type="ECO:0000256" key="1">
    <source>
        <dbReference type="ARBA" id="ARBA00022679"/>
    </source>
</evidence>
<keyword evidence="5" id="KW-1185">Reference proteome</keyword>
<dbReference type="Proteomes" id="UP000281553">
    <property type="component" value="Unassembled WGS sequence"/>
</dbReference>
<keyword evidence="1" id="KW-0808">Transferase</keyword>
<organism evidence="4 5">
    <name type="scientific">Dibothriocephalus latus</name>
    <name type="common">Fish tapeworm</name>
    <name type="synonym">Diphyllobothrium latum</name>
    <dbReference type="NCBI Taxonomy" id="60516"/>
    <lineage>
        <taxon>Eukaryota</taxon>
        <taxon>Metazoa</taxon>
        <taxon>Spiralia</taxon>
        <taxon>Lophotrochozoa</taxon>
        <taxon>Platyhelminthes</taxon>
        <taxon>Cestoda</taxon>
        <taxon>Eucestoda</taxon>
        <taxon>Diphyllobothriidea</taxon>
        <taxon>Diphyllobothriidae</taxon>
        <taxon>Dibothriocephalus</taxon>
    </lineage>
</organism>
<dbReference type="InterPro" id="IPR016135">
    <property type="entry name" value="UBQ-conjugating_enzyme/RWD"/>
</dbReference>
<dbReference type="PANTHER" id="PTHR46116:SF15">
    <property type="entry name" value="(E3-INDEPENDENT) E2 UBIQUITIN-CONJUGATING ENZYME"/>
    <property type="match status" value="1"/>
</dbReference>
<evidence type="ECO:0000259" key="3">
    <source>
        <dbReference type="PROSITE" id="PS50127"/>
    </source>
</evidence>
<dbReference type="PANTHER" id="PTHR46116">
    <property type="entry name" value="(E3-INDEPENDENT) E2 UBIQUITIN-CONJUGATING ENZYME"/>
    <property type="match status" value="1"/>
</dbReference>
<dbReference type="Pfam" id="PF00179">
    <property type="entry name" value="UQ_con"/>
    <property type="match status" value="1"/>
</dbReference>
<reference evidence="4 5" key="1">
    <citation type="submission" date="2018-11" db="EMBL/GenBank/DDBJ databases">
        <authorList>
            <consortium name="Pathogen Informatics"/>
        </authorList>
    </citation>
    <scope>NUCLEOTIDE SEQUENCE [LARGE SCALE GENOMIC DNA]</scope>
</reference>
<dbReference type="InterPro" id="IPR000608">
    <property type="entry name" value="UBC"/>
</dbReference>
<dbReference type="EMBL" id="UYRU01055618">
    <property type="protein sequence ID" value="VDN13125.1"/>
    <property type="molecule type" value="Genomic_DNA"/>
</dbReference>
<accession>A0A3P7L6L5</accession>
<evidence type="ECO:0000313" key="5">
    <source>
        <dbReference type="Proteomes" id="UP000281553"/>
    </source>
</evidence>